<evidence type="ECO:0000313" key="2">
    <source>
        <dbReference type="EMBL" id="CAG8785431.1"/>
    </source>
</evidence>
<dbReference type="Proteomes" id="UP000789342">
    <property type="component" value="Unassembled WGS sequence"/>
</dbReference>
<feature type="region of interest" description="Disordered" evidence="1">
    <location>
        <begin position="1"/>
        <end position="25"/>
    </location>
</feature>
<dbReference type="AlphaFoldDB" id="A0A9N9JJD8"/>
<protein>
    <submittedName>
        <fullName evidence="2">16514_t:CDS:1</fullName>
    </submittedName>
</protein>
<evidence type="ECO:0000256" key="1">
    <source>
        <dbReference type="SAM" id="MobiDB-lite"/>
    </source>
</evidence>
<reference evidence="2" key="1">
    <citation type="submission" date="2021-06" db="EMBL/GenBank/DDBJ databases">
        <authorList>
            <person name="Kallberg Y."/>
            <person name="Tangrot J."/>
            <person name="Rosling A."/>
        </authorList>
    </citation>
    <scope>NUCLEOTIDE SEQUENCE</scope>
    <source>
        <strain evidence="2">CL551</strain>
    </source>
</reference>
<accession>A0A9N9JJD8</accession>
<sequence>NRAKRPERNINGFGNVPWSDADGAEARKNEKRNQIMHDIFSPGPSAQNVVTPAALDPRAQIPKRKIIAYDDL</sequence>
<name>A0A9N9JJD8_9GLOM</name>
<evidence type="ECO:0000313" key="3">
    <source>
        <dbReference type="Proteomes" id="UP000789342"/>
    </source>
</evidence>
<dbReference type="EMBL" id="CAJVPV010056242">
    <property type="protein sequence ID" value="CAG8785431.1"/>
    <property type="molecule type" value="Genomic_DNA"/>
</dbReference>
<comment type="caution">
    <text evidence="2">The sequence shown here is derived from an EMBL/GenBank/DDBJ whole genome shotgun (WGS) entry which is preliminary data.</text>
</comment>
<organism evidence="2 3">
    <name type="scientific">Acaulospora morrowiae</name>
    <dbReference type="NCBI Taxonomy" id="94023"/>
    <lineage>
        <taxon>Eukaryota</taxon>
        <taxon>Fungi</taxon>
        <taxon>Fungi incertae sedis</taxon>
        <taxon>Mucoromycota</taxon>
        <taxon>Glomeromycotina</taxon>
        <taxon>Glomeromycetes</taxon>
        <taxon>Diversisporales</taxon>
        <taxon>Acaulosporaceae</taxon>
        <taxon>Acaulospora</taxon>
    </lineage>
</organism>
<keyword evidence="3" id="KW-1185">Reference proteome</keyword>
<feature type="non-terminal residue" evidence="2">
    <location>
        <position position="1"/>
    </location>
</feature>
<gene>
    <name evidence="2" type="ORF">AMORRO_LOCUS17677</name>
</gene>
<dbReference type="OrthoDB" id="446113at2759"/>
<proteinExistence type="predicted"/>